<accession>A0A9D2QW47</accession>
<keyword evidence="1" id="KW-0812">Transmembrane</keyword>
<sequence>MNGEAMLIQREPIGWKMKKAFRKLLSQGVLWVSVAIIAIIAVPQAFWYLQ</sequence>
<organism evidence="2 3">
    <name type="scientific">Candidatus Blautia avicola</name>
    <dbReference type="NCBI Taxonomy" id="2838483"/>
    <lineage>
        <taxon>Bacteria</taxon>
        <taxon>Bacillati</taxon>
        <taxon>Bacillota</taxon>
        <taxon>Clostridia</taxon>
        <taxon>Lachnospirales</taxon>
        <taxon>Lachnospiraceae</taxon>
        <taxon>Blautia</taxon>
    </lineage>
</organism>
<keyword evidence="1" id="KW-0472">Membrane</keyword>
<name>A0A9D2QW47_9FIRM</name>
<evidence type="ECO:0000313" key="2">
    <source>
        <dbReference type="EMBL" id="HJD29133.1"/>
    </source>
</evidence>
<reference evidence="2" key="2">
    <citation type="submission" date="2021-04" db="EMBL/GenBank/DDBJ databases">
        <authorList>
            <person name="Gilroy R."/>
        </authorList>
    </citation>
    <scope>NUCLEOTIDE SEQUENCE</scope>
    <source>
        <strain evidence="2">ChiBcec6-4105</strain>
    </source>
</reference>
<comment type="caution">
    <text evidence="2">The sequence shown here is derived from an EMBL/GenBank/DDBJ whole genome shotgun (WGS) entry which is preliminary data.</text>
</comment>
<protein>
    <submittedName>
        <fullName evidence="2">Uncharacterized protein</fullName>
    </submittedName>
</protein>
<gene>
    <name evidence="2" type="ORF">H9914_09110</name>
</gene>
<evidence type="ECO:0000256" key="1">
    <source>
        <dbReference type="SAM" id="Phobius"/>
    </source>
</evidence>
<dbReference type="Proteomes" id="UP000823892">
    <property type="component" value="Unassembled WGS sequence"/>
</dbReference>
<proteinExistence type="predicted"/>
<dbReference type="EMBL" id="DWUY01000205">
    <property type="protein sequence ID" value="HJD29133.1"/>
    <property type="molecule type" value="Genomic_DNA"/>
</dbReference>
<dbReference type="AlphaFoldDB" id="A0A9D2QW47"/>
<reference evidence="2" key="1">
    <citation type="journal article" date="2021" name="PeerJ">
        <title>Extensive microbial diversity within the chicken gut microbiome revealed by metagenomics and culture.</title>
        <authorList>
            <person name="Gilroy R."/>
            <person name="Ravi A."/>
            <person name="Getino M."/>
            <person name="Pursley I."/>
            <person name="Horton D.L."/>
            <person name="Alikhan N.F."/>
            <person name="Baker D."/>
            <person name="Gharbi K."/>
            <person name="Hall N."/>
            <person name="Watson M."/>
            <person name="Adriaenssens E.M."/>
            <person name="Foster-Nyarko E."/>
            <person name="Jarju S."/>
            <person name="Secka A."/>
            <person name="Antonio M."/>
            <person name="Oren A."/>
            <person name="Chaudhuri R.R."/>
            <person name="La Ragione R."/>
            <person name="Hildebrand F."/>
            <person name="Pallen M.J."/>
        </authorList>
    </citation>
    <scope>NUCLEOTIDE SEQUENCE</scope>
    <source>
        <strain evidence="2">ChiBcec6-4105</strain>
    </source>
</reference>
<evidence type="ECO:0000313" key="3">
    <source>
        <dbReference type="Proteomes" id="UP000823892"/>
    </source>
</evidence>
<feature type="transmembrane region" description="Helical" evidence="1">
    <location>
        <begin position="28"/>
        <end position="49"/>
    </location>
</feature>
<keyword evidence="1" id="KW-1133">Transmembrane helix</keyword>